<dbReference type="EMBL" id="KN837176">
    <property type="protein sequence ID" value="KIJ36586.1"/>
    <property type="molecule type" value="Genomic_DNA"/>
</dbReference>
<dbReference type="OrthoDB" id="25818at2759"/>
<dbReference type="AlphaFoldDB" id="A0A0C9VGY0"/>
<dbReference type="GO" id="GO:0008374">
    <property type="term" value="F:O-acyltransferase activity"/>
    <property type="evidence" value="ECO:0007669"/>
    <property type="project" value="TreeGrafter"/>
</dbReference>
<dbReference type="SUPFAM" id="SSF51161">
    <property type="entry name" value="Trimeric LpxA-like enzymes"/>
    <property type="match status" value="1"/>
</dbReference>
<keyword evidence="5" id="KW-1185">Reference proteome</keyword>
<reference evidence="4 5" key="1">
    <citation type="submission" date="2014-06" db="EMBL/GenBank/DDBJ databases">
        <title>Evolutionary Origins and Diversification of the Mycorrhizal Mutualists.</title>
        <authorList>
            <consortium name="DOE Joint Genome Institute"/>
            <consortium name="Mycorrhizal Genomics Consortium"/>
            <person name="Kohler A."/>
            <person name="Kuo A."/>
            <person name="Nagy L.G."/>
            <person name="Floudas D."/>
            <person name="Copeland A."/>
            <person name="Barry K.W."/>
            <person name="Cichocki N."/>
            <person name="Veneault-Fourrey C."/>
            <person name="LaButti K."/>
            <person name="Lindquist E.A."/>
            <person name="Lipzen A."/>
            <person name="Lundell T."/>
            <person name="Morin E."/>
            <person name="Murat C."/>
            <person name="Riley R."/>
            <person name="Ohm R."/>
            <person name="Sun H."/>
            <person name="Tunlid A."/>
            <person name="Henrissat B."/>
            <person name="Grigoriev I.V."/>
            <person name="Hibbett D.S."/>
            <person name="Martin F."/>
        </authorList>
    </citation>
    <scope>NUCLEOTIDE SEQUENCE [LARGE SCALE GENOMIC DNA]</scope>
    <source>
        <strain evidence="4 5">SS14</strain>
    </source>
</reference>
<evidence type="ECO:0000313" key="5">
    <source>
        <dbReference type="Proteomes" id="UP000054279"/>
    </source>
</evidence>
<protein>
    <recommendedName>
        <fullName evidence="3">Maltose/galactoside acetyltransferase domain-containing protein</fullName>
    </recommendedName>
</protein>
<sequence length="193" mass="22032">MERCLPYDGVFDDELLEGRLRTKKYMKAYNEYPAAATFQPGIGPSQFFGPDERLQNLAELLGLPLERIRRDIFIEPPFYCDYGTQIEFKGSCYFNYGVTILGTYMHSYSFSHSSTDKDNLYLDAAKVTIGTRAGLDQESTQIYSASHSVNVIERRDLTSGIARSHPVTIGDDEDTLQLLDHAILEMVRRFSRF</sequence>
<evidence type="ECO:0000313" key="4">
    <source>
        <dbReference type="EMBL" id="KIJ36586.1"/>
    </source>
</evidence>
<proteinExistence type="inferred from homology"/>
<organism evidence="4 5">
    <name type="scientific">Sphaerobolus stellatus (strain SS14)</name>
    <dbReference type="NCBI Taxonomy" id="990650"/>
    <lineage>
        <taxon>Eukaryota</taxon>
        <taxon>Fungi</taxon>
        <taxon>Dikarya</taxon>
        <taxon>Basidiomycota</taxon>
        <taxon>Agaricomycotina</taxon>
        <taxon>Agaricomycetes</taxon>
        <taxon>Phallomycetidae</taxon>
        <taxon>Geastrales</taxon>
        <taxon>Sphaerobolaceae</taxon>
        <taxon>Sphaerobolus</taxon>
    </lineage>
</organism>
<keyword evidence="2" id="KW-0808">Transferase</keyword>
<gene>
    <name evidence="4" type="ORF">M422DRAFT_782140</name>
</gene>
<dbReference type="PANTHER" id="PTHR23416:SF23">
    <property type="entry name" value="ACETYLTRANSFERASE C18B11.09C-RELATED"/>
    <property type="match status" value="1"/>
</dbReference>
<dbReference type="InterPro" id="IPR011004">
    <property type="entry name" value="Trimer_LpxA-like_sf"/>
</dbReference>
<comment type="similarity">
    <text evidence="1">Belongs to the transferase hexapeptide repeat family.</text>
</comment>
<dbReference type="PANTHER" id="PTHR23416">
    <property type="entry name" value="SIALIC ACID SYNTHASE-RELATED"/>
    <property type="match status" value="1"/>
</dbReference>
<dbReference type="Pfam" id="PF12464">
    <property type="entry name" value="Mac"/>
    <property type="match status" value="1"/>
</dbReference>
<accession>A0A0C9VGY0</accession>
<evidence type="ECO:0000259" key="3">
    <source>
        <dbReference type="Pfam" id="PF12464"/>
    </source>
</evidence>
<dbReference type="Proteomes" id="UP000054279">
    <property type="component" value="Unassembled WGS sequence"/>
</dbReference>
<dbReference type="Gene3D" id="2.160.10.10">
    <property type="entry name" value="Hexapeptide repeat proteins"/>
    <property type="match status" value="1"/>
</dbReference>
<dbReference type="InterPro" id="IPR051159">
    <property type="entry name" value="Hexapeptide_acetyltransf"/>
</dbReference>
<feature type="domain" description="Maltose/galactoside acetyltransferase" evidence="3">
    <location>
        <begin position="6"/>
        <end position="62"/>
    </location>
</feature>
<dbReference type="HOGENOM" id="CLU_1409612_0_0_1"/>
<dbReference type="InterPro" id="IPR024688">
    <property type="entry name" value="Mac_dom"/>
</dbReference>
<evidence type="ECO:0000256" key="2">
    <source>
        <dbReference type="ARBA" id="ARBA00022679"/>
    </source>
</evidence>
<name>A0A0C9VGY0_SPHS4</name>
<evidence type="ECO:0000256" key="1">
    <source>
        <dbReference type="ARBA" id="ARBA00007274"/>
    </source>
</evidence>
<dbReference type="GO" id="GO:0016407">
    <property type="term" value="F:acetyltransferase activity"/>
    <property type="evidence" value="ECO:0007669"/>
    <property type="project" value="InterPro"/>
</dbReference>